<feature type="domain" description="DUF8175" evidence="1">
    <location>
        <begin position="7"/>
        <end position="155"/>
    </location>
</feature>
<reference evidence="3" key="1">
    <citation type="journal article" date="2019" name="Int. J. Syst. Evol. Microbiol.">
        <title>The Global Catalogue of Microorganisms (GCM) 10K type strain sequencing project: providing services to taxonomists for standard genome sequencing and annotation.</title>
        <authorList>
            <consortium name="The Broad Institute Genomics Platform"/>
            <consortium name="The Broad Institute Genome Sequencing Center for Infectious Disease"/>
            <person name="Wu L."/>
            <person name="Ma J."/>
        </authorList>
    </citation>
    <scope>NUCLEOTIDE SEQUENCE [LARGE SCALE GENOMIC DNA]</scope>
    <source>
        <strain evidence="3">CCM 7043</strain>
    </source>
</reference>
<name>A0ABW4F422_9PSEU</name>
<protein>
    <recommendedName>
        <fullName evidence="1">DUF8175 domain-containing protein</fullName>
    </recommendedName>
</protein>
<proteinExistence type="predicted"/>
<dbReference type="Pfam" id="PF26526">
    <property type="entry name" value="DUF8175"/>
    <property type="match status" value="1"/>
</dbReference>
<dbReference type="InterPro" id="IPR058488">
    <property type="entry name" value="DUF8175"/>
</dbReference>
<gene>
    <name evidence="2" type="ORF">ACFSJD_28415</name>
</gene>
<comment type="caution">
    <text evidence="2">The sequence shown here is derived from an EMBL/GenBank/DDBJ whole genome shotgun (WGS) entry which is preliminary data.</text>
</comment>
<evidence type="ECO:0000259" key="1">
    <source>
        <dbReference type="Pfam" id="PF26526"/>
    </source>
</evidence>
<evidence type="ECO:0000313" key="2">
    <source>
        <dbReference type="EMBL" id="MFD1521455.1"/>
    </source>
</evidence>
<evidence type="ECO:0000313" key="3">
    <source>
        <dbReference type="Proteomes" id="UP001597114"/>
    </source>
</evidence>
<dbReference type="EMBL" id="JBHUCO010000035">
    <property type="protein sequence ID" value="MFD1521455.1"/>
    <property type="molecule type" value="Genomic_DNA"/>
</dbReference>
<dbReference type="Proteomes" id="UP001597114">
    <property type="component" value="Unassembled WGS sequence"/>
</dbReference>
<organism evidence="2 3">
    <name type="scientific">Pseudonocardia yunnanensis</name>
    <dbReference type="NCBI Taxonomy" id="58107"/>
    <lineage>
        <taxon>Bacteria</taxon>
        <taxon>Bacillati</taxon>
        <taxon>Actinomycetota</taxon>
        <taxon>Actinomycetes</taxon>
        <taxon>Pseudonocardiales</taxon>
        <taxon>Pseudonocardiaceae</taxon>
        <taxon>Pseudonocardia</taxon>
    </lineage>
</organism>
<accession>A0ABW4F422</accession>
<dbReference type="RefSeq" id="WP_344722864.1">
    <property type="nucleotide sequence ID" value="NZ_BAAAUS010000015.1"/>
</dbReference>
<keyword evidence="3" id="KW-1185">Reference proteome</keyword>
<sequence length="163" mass="17257">MTVPGGVAASSSRHGPFHEFNGRATGFSHDDLGAALAATHIGARTAPAAGTEVLAATLDEQCWGDVARARERLFTALPRPDAPPREAVSATAMYFRVIAGDPRGEFVVLSLLAETPQPRARGGLSRVAVAMRWSGRDWQLRVPVPGPSVYPDTTGYRLLGPTP</sequence>